<evidence type="ECO:0000313" key="1">
    <source>
        <dbReference type="EMBL" id="KAK7411193.1"/>
    </source>
</evidence>
<gene>
    <name evidence="1" type="ORF">VNO78_02625</name>
</gene>
<protein>
    <submittedName>
        <fullName evidence="1">Uncharacterized protein</fullName>
    </submittedName>
</protein>
<dbReference type="EMBL" id="JAYMYS010000001">
    <property type="protein sequence ID" value="KAK7411193.1"/>
    <property type="molecule type" value="Genomic_DNA"/>
</dbReference>
<reference evidence="1 2" key="1">
    <citation type="submission" date="2024-01" db="EMBL/GenBank/DDBJ databases">
        <title>The genomes of 5 underutilized Papilionoideae crops provide insights into root nodulation and disease resistanc.</title>
        <authorList>
            <person name="Jiang F."/>
        </authorList>
    </citation>
    <scope>NUCLEOTIDE SEQUENCE [LARGE SCALE GENOMIC DNA]</scope>
    <source>
        <strain evidence="1">DUOXIRENSHENG_FW03</strain>
        <tissue evidence="1">Leaves</tissue>
    </source>
</reference>
<organism evidence="1 2">
    <name type="scientific">Psophocarpus tetragonolobus</name>
    <name type="common">Winged bean</name>
    <name type="synonym">Dolichos tetragonolobus</name>
    <dbReference type="NCBI Taxonomy" id="3891"/>
    <lineage>
        <taxon>Eukaryota</taxon>
        <taxon>Viridiplantae</taxon>
        <taxon>Streptophyta</taxon>
        <taxon>Embryophyta</taxon>
        <taxon>Tracheophyta</taxon>
        <taxon>Spermatophyta</taxon>
        <taxon>Magnoliopsida</taxon>
        <taxon>eudicotyledons</taxon>
        <taxon>Gunneridae</taxon>
        <taxon>Pentapetalae</taxon>
        <taxon>rosids</taxon>
        <taxon>fabids</taxon>
        <taxon>Fabales</taxon>
        <taxon>Fabaceae</taxon>
        <taxon>Papilionoideae</taxon>
        <taxon>50 kb inversion clade</taxon>
        <taxon>NPAAA clade</taxon>
        <taxon>indigoferoid/millettioid clade</taxon>
        <taxon>Phaseoleae</taxon>
        <taxon>Psophocarpus</taxon>
    </lineage>
</organism>
<proteinExistence type="predicted"/>
<comment type="caution">
    <text evidence="1">The sequence shown here is derived from an EMBL/GenBank/DDBJ whole genome shotgun (WGS) entry which is preliminary data.</text>
</comment>
<evidence type="ECO:0000313" key="2">
    <source>
        <dbReference type="Proteomes" id="UP001386955"/>
    </source>
</evidence>
<dbReference type="AlphaFoldDB" id="A0AAN9T2R8"/>
<name>A0AAN9T2R8_PSOTE</name>
<sequence length="163" mass="19261">MYGYPHHAWSRKLFEYVVCKWLEQEEIETDSNLEFGLQDRLKLVTDAMHSLNLGDVLEGEGQEVNDGPLMHFREGKRHFIQAIVRFNMRRHYVGMSCIMTAWRLLRKWVGNLHRRELSLAVQDEDMAWHTCTRTSKVLSQVICDEWALDSGQVENGQRQLWRA</sequence>
<accession>A0AAN9T2R8</accession>
<dbReference type="Proteomes" id="UP001386955">
    <property type="component" value="Unassembled WGS sequence"/>
</dbReference>
<keyword evidence="2" id="KW-1185">Reference proteome</keyword>